<reference evidence="4 5" key="1">
    <citation type="submission" date="2020-04" db="EMBL/GenBank/DDBJ databases">
        <title>Sphingobium sp. AR-3-1 isolated from Arctic soil.</title>
        <authorList>
            <person name="Dahal R.H."/>
            <person name="Chaudhary D.K."/>
        </authorList>
    </citation>
    <scope>NUCLEOTIDE SEQUENCE [LARGE SCALE GENOMIC DNA]</scope>
    <source>
        <strain evidence="4 5">AR-3-1</strain>
    </source>
</reference>
<dbReference type="InterPro" id="IPR016208">
    <property type="entry name" value="Ald_Oxase/xanthine_DH-like"/>
</dbReference>
<gene>
    <name evidence="4" type="ORF">HHL08_19680</name>
</gene>
<dbReference type="PANTHER" id="PTHR11908:SF132">
    <property type="entry name" value="ALDEHYDE OXIDASE 1-RELATED"/>
    <property type="match status" value="1"/>
</dbReference>
<dbReference type="Pfam" id="PF20256">
    <property type="entry name" value="MoCoBD_2"/>
    <property type="match status" value="1"/>
</dbReference>
<dbReference type="GO" id="GO:0005506">
    <property type="term" value="F:iron ion binding"/>
    <property type="evidence" value="ECO:0007669"/>
    <property type="project" value="InterPro"/>
</dbReference>
<dbReference type="RefSeq" id="WP_169574730.1">
    <property type="nucleotide sequence ID" value="NZ_JABBFV010000019.1"/>
</dbReference>
<dbReference type="Gene3D" id="3.90.1170.50">
    <property type="entry name" value="Aldehyde oxidase/xanthine dehydrogenase, a/b hammerhead"/>
    <property type="match status" value="1"/>
</dbReference>
<feature type="domain" description="Aldehyde oxidase/xanthine dehydrogenase a/b hammerhead" evidence="3">
    <location>
        <begin position="53"/>
        <end position="168"/>
    </location>
</feature>
<accession>A0A7X9WYM3</accession>
<dbReference type="InterPro" id="IPR046867">
    <property type="entry name" value="AldOxase/xan_DH_MoCoBD2"/>
</dbReference>
<evidence type="ECO:0000256" key="1">
    <source>
        <dbReference type="ARBA" id="ARBA00022505"/>
    </source>
</evidence>
<dbReference type="InterPro" id="IPR008274">
    <property type="entry name" value="AldOxase/xan_DH_MoCoBD1"/>
</dbReference>
<evidence type="ECO:0000259" key="3">
    <source>
        <dbReference type="SMART" id="SM01008"/>
    </source>
</evidence>
<keyword evidence="5" id="KW-1185">Reference proteome</keyword>
<organism evidence="4 5">
    <name type="scientific">Sphingobium psychrophilum</name>
    <dbReference type="NCBI Taxonomy" id="2728834"/>
    <lineage>
        <taxon>Bacteria</taxon>
        <taxon>Pseudomonadati</taxon>
        <taxon>Pseudomonadota</taxon>
        <taxon>Alphaproteobacteria</taxon>
        <taxon>Sphingomonadales</taxon>
        <taxon>Sphingomonadaceae</taxon>
        <taxon>Sphingobium</taxon>
    </lineage>
</organism>
<proteinExistence type="predicted"/>
<dbReference type="AlphaFoldDB" id="A0A7X9WYM3"/>
<dbReference type="PANTHER" id="PTHR11908">
    <property type="entry name" value="XANTHINE DEHYDROGENASE"/>
    <property type="match status" value="1"/>
</dbReference>
<protein>
    <submittedName>
        <fullName evidence="4">Xanthine dehydrogenase family protein molybdopterin-binding subunit</fullName>
    </submittedName>
</protein>
<dbReference type="SUPFAM" id="SSF56003">
    <property type="entry name" value="Molybdenum cofactor-binding domain"/>
    <property type="match status" value="1"/>
</dbReference>
<dbReference type="Pfam" id="PF02738">
    <property type="entry name" value="MoCoBD_1"/>
    <property type="match status" value="1"/>
</dbReference>
<name>A0A7X9WYM3_9SPHN</name>
<dbReference type="Proteomes" id="UP000519023">
    <property type="component" value="Unassembled WGS sequence"/>
</dbReference>
<dbReference type="InterPro" id="IPR037165">
    <property type="entry name" value="AldOxase/xan_DH_Mopterin-bd_sf"/>
</dbReference>
<dbReference type="EMBL" id="JABBFV010000019">
    <property type="protein sequence ID" value="NML12330.1"/>
    <property type="molecule type" value="Genomic_DNA"/>
</dbReference>
<evidence type="ECO:0000256" key="2">
    <source>
        <dbReference type="ARBA" id="ARBA00023002"/>
    </source>
</evidence>
<dbReference type="InterPro" id="IPR000674">
    <property type="entry name" value="Ald_Oxase/Xan_DH_a/b"/>
</dbReference>
<comment type="caution">
    <text evidence="4">The sequence shown here is derived from an EMBL/GenBank/DDBJ whole genome shotgun (WGS) entry which is preliminary data.</text>
</comment>
<dbReference type="Gene3D" id="3.30.365.10">
    <property type="entry name" value="Aldehyde oxidase/xanthine dehydrogenase, molybdopterin binding domain"/>
    <property type="match status" value="4"/>
</dbReference>
<evidence type="ECO:0000313" key="4">
    <source>
        <dbReference type="EMBL" id="NML12330.1"/>
    </source>
</evidence>
<dbReference type="GO" id="GO:0016491">
    <property type="term" value="F:oxidoreductase activity"/>
    <property type="evidence" value="ECO:0007669"/>
    <property type="project" value="UniProtKB-KW"/>
</dbReference>
<keyword evidence="1" id="KW-0500">Molybdenum</keyword>
<keyword evidence="2" id="KW-0560">Oxidoreductase</keyword>
<dbReference type="InterPro" id="IPR036856">
    <property type="entry name" value="Ald_Oxase/Xan_DH_a/b_sf"/>
</dbReference>
<dbReference type="Pfam" id="PF01315">
    <property type="entry name" value="Ald_Xan_dh_C"/>
    <property type="match status" value="1"/>
</dbReference>
<dbReference type="SMART" id="SM01008">
    <property type="entry name" value="Ald_Xan_dh_C"/>
    <property type="match status" value="1"/>
</dbReference>
<dbReference type="SUPFAM" id="SSF54665">
    <property type="entry name" value="CO dehydrogenase molybdoprotein N-domain-like"/>
    <property type="match status" value="1"/>
</dbReference>
<sequence>MTKIQNAVIGSVRTVIGWVPAGWLPGGSPDPLIERRAAIGRQASRLDGPLKVTGEARFAAEVAVDNLSYAALVHSPITRGRIMRLDTDAADAAPGVILVVTHRNMPRLGTLALIGMSDMSAIGNSDLPILQDAQVHYNGQVVAAVIAETQEQADHAVSLIMIDYTAEPAKTLFEEAKATARTPASVLIEKNHVTVGNAERELSRSAHIVDNVYRTPPHNHNAIELHTVTAMWEGDGLLVHDTTQMVAPSATALAKLFGLKREQVRVLSPFVGGGFGGKGMWDHQIVAVAVARMVGRPVRLTLSREGVYRIIGGRTPSEQRVAIGADAAGRFTALIHSGYSVMPPYGACPEQYTLGSRAIYDAKSFEFLQRHVDLDIVPNTFMRAPGEAIGTFAVESAVDEMAHAMGVDPIDMRMANIAERHPVSGAPFSQHALKQAFTDGAERFGWNRRVAEPGSRREGEWRIGIGCAAGSFPYARMPGANVRITLHGDGSATIACSAQEMGMGTATVQVQHAADRLGLPLEAIRFELGDSDLPASPMAGGSSQTASVAGAIIAAAEKLTGEMLRLAGNASPVAGLRAGEVRLTDGGIASIADPSRHDSFESILARAARDDMTVTAAGSMPLEMFKFAMHSTSAVFCELRVSDVTGEVRVDRLLGSFDCGTILNPKTAASQFRGGMIMGLGLALTEETLFDGRSGRIMNASLADYHIPTHLDVPQIDVMWTDIPDPRSPLGARGIGEIGITGVGAAVANAVFNATGKRVRDLPITLDKLLPD</sequence>
<evidence type="ECO:0000313" key="5">
    <source>
        <dbReference type="Proteomes" id="UP000519023"/>
    </source>
</evidence>